<protein>
    <submittedName>
        <fullName evidence="1">Hotdog fold thioesterase</fullName>
    </submittedName>
</protein>
<evidence type="ECO:0000313" key="2">
    <source>
        <dbReference type="Proteomes" id="UP001142078"/>
    </source>
</evidence>
<sequence length="133" mass="14893">MSAKSDYKSNESATLRYRMSSKDEFYGGGIVNGSRAITLMCDVAEKLVNKVFGNNGRCTEVESIRLHSPIHAGDYMEFIARVIDRKDDCIKIGCRSFKIAGIPEEPEFPSSIDVLEEPTISTDMIIVYKSRDD</sequence>
<dbReference type="EMBL" id="JANJZL010000001">
    <property type="protein sequence ID" value="MCR2043007.1"/>
    <property type="molecule type" value="Genomic_DNA"/>
</dbReference>
<proteinExistence type="predicted"/>
<dbReference type="CDD" id="cd03440">
    <property type="entry name" value="hot_dog"/>
    <property type="match status" value="1"/>
</dbReference>
<dbReference type="Proteomes" id="UP001142078">
    <property type="component" value="Unassembled WGS sequence"/>
</dbReference>
<name>A0A9X2S5W6_9FIRM</name>
<comment type="caution">
    <text evidence="1">The sequence shown here is derived from an EMBL/GenBank/DDBJ whole genome shotgun (WGS) entry which is preliminary data.</text>
</comment>
<dbReference type="RefSeq" id="WP_042681274.1">
    <property type="nucleotide sequence ID" value="NZ_CABKTM010000043.1"/>
</dbReference>
<dbReference type="InterPro" id="IPR029069">
    <property type="entry name" value="HotDog_dom_sf"/>
</dbReference>
<keyword evidence="2" id="KW-1185">Reference proteome</keyword>
<gene>
    <name evidence="1" type="ORF">NSA23_02630</name>
</gene>
<dbReference type="Gene3D" id="3.10.129.10">
    <property type="entry name" value="Hotdog Thioesterase"/>
    <property type="match status" value="1"/>
</dbReference>
<dbReference type="SUPFAM" id="SSF54637">
    <property type="entry name" value="Thioesterase/thiol ester dehydrase-isomerase"/>
    <property type="match status" value="1"/>
</dbReference>
<dbReference type="AlphaFoldDB" id="A0A9X2S5W6"/>
<accession>A0A9X2S5W6</accession>
<organism evidence="1 2">
    <name type="scientific">Anaerosalibacter massiliensis</name>
    <dbReference type="NCBI Taxonomy" id="1347392"/>
    <lineage>
        <taxon>Bacteria</taxon>
        <taxon>Bacillati</taxon>
        <taxon>Bacillota</taxon>
        <taxon>Tissierellia</taxon>
        <taxon>Tissierellales</taxon>
        <taxon>Sporanaerobacteraceae</taxon>
        <taxon>Anaerosalibacter</taxon>
    </lineage>
</organism>
<dbReference type="OrthoDB" id="5510361at2"/>
<reference evidence="1" key="1">
    <citation type="submission" date="2022-07" db="EMBL/GenBank/DDBJ databases">
        <title>Enhanced cultured diversity of the mouse gut microbiota enables custom-made synthetic communities.</title>
        <authorList>
            <person name="Afrizal A."/>
        </authorList>
    </citation>
    <scope>NUCLEOTIDE SEQUENCE</scope>
    <source>
        <strain evidence="1">DSM 29482</strain>
    </source>
</reference>
<evidence type="ECO:0000313" key="1">
    <source>
        <dbReference type="EMBL" id="MCR2043007.1"/>
    </source>
</evidence>